<dbReference type="GO" id="GO:0000105">
    <property type="term" value="P:L-histidine biosynthetic process"/>
    <property type="evidence" value="ECO:0007669"/>
    <property type="project" value="UniProtKB-KW"/>
</dbReference>
<dbReference type="InterPro" id="IPR006062">
    <property type="entry name" value="His_biosynth"/>
</dbReference>
<comment type="pathway">
    <text evidence="4">Amino-acid biosynthesis.</text>
</comment>
<dbReference type="Proteomes" id="UP000636264">
    <property type="component" value="Unassembled WGS sequence"/>
</dbReference>
<dbReference type="PANTHER" id="PTHR43090">
    <property type="entry name" value="1-(5-PHOSPHORIBOSYL)-5-[(5-PHOSPHORIBOSYLAMINO)METHYLIDENEAMINO] IMIDAZOLE-4-CARBOXAMIDE ISOMERASE"/>
    <property type="match status" value="1"/>
</dbReference>
<sequence length="229" mass="25298">MQIIPVLDLKMGQVVRAEGGKRDSYRPIVTPLSDTSEPLGVAKGLLRLHRFRTFYVADLDAIEGRGDNLDVISQLRGLVGRVWVDAGVEDEATLVKLLAEDHVRVVIGSESQADAALLLRFRDDPRIVLSLDFFADGYRGPREMLEKPDLWPGEVIVMTLAKIGGSSGPDFEKLEEIIRLAPDRKIYAAGGVRSEDHLNRLEEMGVDGVLMSSALHGNSLKSEIFSQYD</sequence>
<gene>
    <name evidence="6" type="ORF">GCM10011385_10690</name>
</gene>
<comment type="caution">
    <text evidence="6">The sequence shown here is derived from an EMBL/GenBank/DDBJ whole genome shotgun (WGS) entry which is preliminary data.</text>
</comment>
<reference evidence="6" key="2">
    <citation type="submission" date="2020-09" db="EMBL/GenBank/DDBJ databases">
        <authorList>
            <person name="Sun Q."/>
            <person name="Zhou Y."/>
        </authorList>
    </citation>
    <scope>NUCLEOTIDE SEQUENCE</scope>
    <source>
        <strain evidence="6">CGMCC 1.15320</strain>
    </source>
</reference>
<dbReference type="RefSeq" id="WP_188719911.1">
    <property type="nucleotide sequence ID" value="NZ_BMIF01000002.1"/>
</dbReference>
<dbReference type="AlphaFoldDB" id="A0A916W0Z0"/>
<proteinExistence type="inferred from homology"/>
<dbReference type="Gene3D" id="3.20.20.70">
    <property type="entry name" value="Aldolase class I"/>
    <property type="match status" value="1"/>
</dbReference>
<evidence type="ECO:0000256" key="2">
    <source>
        <dbReference type="ARBA" id="ARBA00022605"/>
    </source>
</evidence>
<dbReference type="SUPFAM" id="SSF51366">
    <property type="entry name" value="Ribulose-phoshate binding barrel"/>
    <property type="match status" value="1"/>
</dbReference>
<dbReference type="GO" id="GO:0005737">
    <property type="term" value="C:cytoplasm"/>
    <property type="evidence" value="ECO:0007669"/>
    <property type="project" value="TreeGrafter"/>
</dbReference>
<dbReference type="EMBL" id="BMIF01000002">
    <property type="protein sequence ID" value="GGA58854.1"/>
    <property type="molecule type" value="Genomic_DNA"/>
</dbReference>
<evidence type="ECO:0000256" key="1">
    <source>
        <dbReference type="ARBA" id="ARBA00009667"/>
    </source>
</evidence>
<evidence type="ECO:0000313" key="6">
    <source>
        <dbReference type="EMBL" id="GGA58854.1"/>
    </source>
</evidence>
<evidence type="ECO:0000256" key="5">
    <source>
        <dbReference type="RuleBase" id="RU003657"/>
    </source>
</evidence>
<name>A0A916W0Z0_9HYPH</name>
<evidence type="ECO:0000256" key="3">
    <source>
        <dbReference type="ARBA" id="ARBA00023102"/>
    </source>
</evidence>
<dbReference type="GO" id="GO:0000162">
    <property type="term" value="P:L-tryptophan biosynthetic process"/>
    <property type="evidence" value="ECO:0007669"/>
    <property type="project" value="TreeGrafter"/>
</dbReference>
<keyword evidence="3 5" id="KW-0368">Histidine biosynthesis</keyword>
<evidence type="ECO:0000256" key="4">
    <source>
        <dbReference type="ARBA" id="ARBA00029440"/>
    </source>
</evidence>
<dbReference type="GO" id="GO:0003949">
    <property type="term" value="F:1-(5-phosphoribosyl)-5-[(5-phosphoribosylamino)methylideneamino]imidazole-4-carboxamide isomerase activity"/>
    <property type="evidence" value="ECO:0007669"/>
    <property type="project" value="InterPro"/>
</dbReference>
<keyword evidence="7" id="KW-1185">Reference proteome</keyword>
<accession>A0A916W0Z0</accession>
<evidence type="ECO:0000313" key="7">
    <source>
        <dbReference type="Proteomes" id="UP000636264"/>
    </source>
</evidence>
<protein>
    <submittedName>
        <fullName evidence="6">Nickel transporter</fullName>
    </submittedName>
</protein>
<dbReference type="CDD" id="cd04723">
    <property type="entry name" value="HisA_HisF"/>
    <property type="match status" value="1"/>
</dbReference>
<dbReference type="InterPro" id="IPR011060">
    <property type="entry name" value="RibuloseP-bd_barrel"/>
</dbReference>
<dbReference type="PANTHER" id="PTHR43090:SF2">
    <property type="entry name" value="1-(5-PHOSPHORIBOSYL)-5-[(5-PHOSPHORIBOSYLAMINO)METHYLIDENEAMINO] IMIDAZOLE-4-CARBOXAMIDE ISOMERASE"/>
    <property type="match status" value="1"/>
</dbReference>
<comment type="similarity">
    <text evidence="1 5">Belongs to the HisA/HisF family.</text>
</comment>
<keyword evidence="2 5" id="KW-0028">Amino-acid biosynthesis</keyword>
<dbReference type="InterPro" id="IPR013785">
    <property type="entry name" value="Aldolase_TIM"/>
</dbReference>
<reference evidence="6" key="1">
    <citation type="journal article" date="2014" name="Int. J. Syst. Evol. Microbiol.">
        <title>Complete genome sequence of Corynebacterium casei LMG S-19264T (=DSM 44701T), isolated from a smear-ripened cheese.</title>
        <authorList>
            <consortium name="US DOE Joint Genome Institute (JGI-PGF)"/>
            <person name="Walter F."/>
            <person name="Albersmeier A."/>
            <person name="Kalinowski J."/>
            <person name="Ruckert C."/>
        </authorList>
    </citation>
    <scope>NUCLEOTIDE SEQUENCE</scope>
    <source>
        <strain evidence="6">CGMCC 1.15320</strain>
    </source>
</reference>
<dbReference type="Pfam" id="PF00977">
    <property type="entry name" value="His_biosynth"/>
    <property type="match status" value="1"/>
</dbReference>
<dbReference type="InterPro" id="IPR044524">
    <property type="entry name" value="Isoase_HisA-like"/>
</dbReference>
<organism evidence="6 7">
    <name type="scientific">Nitratireductor aestuarii</name>
    <dbReference type="NCBI Taxonomy" id="1735103"/>
    <lineage>
        <taxon>Bacteria</taxon>
        <taxon>Pseudomonadati</taxon>
        <taxon>Pseudomonadota</taxon>
        <taxon>Alphaproteobacteria</taxon>
        <taxon>Hyphomicrobiales</taxon>
        <taxon>Phyllobacteriaceae</taxon>
        <taxon>Nitratireductor</taxon>
    </lineage>
</organism>